<dbReference type="Proteomes" id="UP000295210">
    <property type="component" value="Unassembled WGS sequence"/>
</dbReference>
<accession>A0A4R1LEA1</accession>
<comment type="caution">
    <text evidence="2">The sequence shown here is derived from an EMBL/GenBank/DDBJ whole genome shotgun (WGS) entry which is preliminary data.</text>
</comment>
<evidence type="ECO:0000313" key="2">
    <source>
        <dbReference type="EMBL" id="TCK75890.1"/>
    </source>
</evidence>
<name>A0A4R1LEA1_9BACT</name>
<dbReference type="OrthoDB" id="99689at2"/>
<keyword evidence="3" id="KW-1185">Reference proteome</keyword>
<organism evidence="2 3">
    <name type="scientific">Acidipila rosea</name>
    <dbReference type="NCBI Taxonomy" id="768535"/>
    <lineage>
        <taxon>Bacteria</taxon>
        <taxon>Pseudomonadati</taxon>
        <taxon>Acidobacteriota</taxon>
        <taxon>Terriglobia</taxon>
        <taxon>Terriglobales</taxon>
        <taxon>Acidobacteriaceae</taxon>
        <taxon>Acidipila</taxon>
    </lineage>
</organism>
<feature type="domain" description="CHAT" evidence="1">
    <location>
        <begin position="571"/>
        <end position="859"/>
    </location>
</feature>
<gene>
    <name evidence="2" type="ORF">C7378_0889</name>
</gene>
<protein>
    <submittedName>
        <fullName evidence="2">CHAT domain-containing protein</fullName>
    </submittedName>
</protein>
<evidence type="ECO:0000259" key="1">
    <source>
        <dbReference type="Pfam" id="PF12770"/>
    </source>
</evidence>
<dbReference type="PANTHER" id="PTHR10098">
    <property type="entry name" value="RAPSYN-RELATED"/>
    <property type="match status" value="1"/>
</dbReference>
<reference evidence="2 3" key="1">
    <citation type="submission" date="2019-03" db="EMBL/GenBank/DDBJ databases">
        <title>Genomic Encyclopedia of Type Strains, Phase IV (KMG-IV): sequencing the most valuable type-strain genomes for metagenomic binning, comparative biology and taxonomic classification.</title>
        <authorList>
            <person name="Goeker M."/>
        </authorList>
    </citation>
    <scope>NUCLEOTIDE SEQUENCE [LARGE SCALE GENOMIC DNA]</scope>
    <source>
        <strain evidence="2 3">DSM 103428</strain>
    </source>
</reference>
<proteinExistence type="predicted"/>
<sequence>MRIASSPAVRVTAGLLVAAALGGVGYRIVHRRDPDSPELLLKRADEMSWLNSWIAAAPIYRQAELQFLQEHNLSKALYARVSQVPAQSESSTTIPSQIAVLRHDLILLEAHDPETRLRILTILGMLEVNYDSGMARQTWAEVEALAVRQHHYLLASRAIGEQGIAAFLLGDIATAKKDVVKAWMVAKVADPAAQIRYASMYGAGLVELHKYKEALGPLNEAIKVAAKTHGAAYPTIATTAKIEALSGIGDNKQALALAAEEMQKVSAYHLAGHLYELYQTRADVDERMGDWSQAISDLEQSATNAKKLSYWRGLTQVDGLLAQAYLHQGDLQSALTAINQAIDANRNIPDELYFMPRNLAIKAEIMERLGNVKASNDLYDKSEDLLDALLSKAPTPMVERQLLSDLSMVYAGYFASLTDQGQMTDAFRAIERARGRVEVQALAHREVVAPGEQDAGEARLTKLDVQLLNTNDPEARSNILAAIYTTEQQLTGGASAMDVPPTPVPLYELQHDLRPSELLIEYVLADPHSYALAITQCAVHRYTLPPKTELEQEATLYRSELIQQKTDLPLAQSLFNGLLGGMPEFKETQALIVVPDGKLHLLPFSALANTGQFVLASHLVSVVPSGTVLDMLRHRADQTMRDDLPYLGVAAWTSKPPSTTLIAAIRRTVSGPERQELVALPESRNEVETIATDLPKPGTILLGDHATETDFKRLPLNQYNVIHLALHGYADSEFPDRSALVFAPESPPLDDGLLQVREIRRLPLNASLVTLSACNTGVGPVGEEGVANIVNAFIEAGAQSVVSTFWEVEDRATAQLMMDFYQHLSHNEGKAEALRRAQLDMLHSGVPPYYWAGFELVGEPSGSLFHRSRTETPVRSNQ</sequence>
<dbReference type="SUPFAM" id="SSF48452">
    <property type="entry name" value="TPR-like"/>
    <property type="match status" value="1"/>
</dbReference>
<dbReference type="RefSeq" id="WP_131992181.1">
    <property type="nucleotide sequence ID" value="NZ_SMGK01000001.1"/>
</dbReference>
<evidence type="ECO:0000313" key="3">
    <source>
        <dbReference type="Proteomes" id="UP000295210"/>
    </source>
</evidence>
<dbReference type="SMART" id="SM00028">
    <property type="entry name" value="TPR"/>
    <property type="match status" value="3"/>
</dbReference>
<dbReference type="AlphaFoldDB" id="A0A4R1LEA1"/>
<dbReference type="Gene3D" id="1.25.40.10">
    <property type="entry name" value="Tetratricopeptide repeat domain"/>
    <property type="match status" value="1"/>
</dbReference>
<dbReference type="Pfam" id="PF12770">
    <property type="entry name" value="CHAT"/>
    <property type="match status" value="1"/>
</dbReference>
<dbReference type="InterPro" id="IPR019734">
    <property type="entry name" value="TPR_rpt"/>
</dbReference>
<dbReference type="InterPro" id="IPR024983">
    <property type="entry name" value="CHAT_dom"/>
</dbReference>
<dbReference type="InterPro" id="IPR011990">
    <property type="entry name" value="TPR-like_helical_dom_sf"/>
</dbReference>
<dbReference type="EMBL" id="SMGK01000001">
    <property type="protein sequence ID" value="TCK75890.1"/>
    <property type="molecule type" value="Genomic_DNA"/>
</dbReference>